<reference evidence="1" key="1">
    <citation type="journal article" date="2019" name="Sci. Rep.">
        <title>Draft genome of Tanacetum cinerariifolium, the natural source of mosquito coil.</title>
        <authorList>
            <person name="Yamashiro T."/>
            <person name="Shiraishi A."/>
            <person name="Satake H."/>
            <person name="Nakayama K."/>
        </authorList>
    </citation>
    <scope>NUCLEOTIDE SEQUENCE</scope>
</reference>
<feature type="non-terminal residue" evidence="1">
    <location>
        <position position="235"/>
    </location>
</feature>
<keyword evidence="1" id="KW-0808">Transferase</keyword>
<comment type="caution">
    <text evidence="1">The sequence shown here is derived from an EMBL/GenBank/DDBJ whole genome shotgun (WGS) entry which is preliminary data.</text>
</comment>
<accession>A0A699JHV9</accession>
<sequence>MHRLLKWKANLLSIGERSTLITSVLGTLCNYYFSMFSMPSQINKRLEAIRSKFFLGSYSWIAWNTVLASKPKGGLGIVSLLALNLALIQKWRWRYVNKPDSLWVKLMAHIKGDRISIKIVECMVFGPRLRVPLTLCTTRTPLLFPPSRSKMDMYPDCTVPDIWNSGWIWTWSRSINGGATKAQLDDLSSLLDNSFITDKDDSWILSLENSIVFNVKDTQNLIDDSMLPDSSTPTR</sequence>
<dbReference type="AlphaFoldDB" id="A0A699JHV9"/>
<dbReference type="PANTHER" id="PTHR33116">
    <property type="entry name" value="REVERSE TRANSCRIPTASE ZINC-BINDING DOMAIN-CONTAINING PROTEIN-RELATED-RELATED"/>
    <property type="match status" value="1"/>
</dbReference>
<evidence type="ECO:0000313" key="1">
    <source>
        <dbReference type="EMBL" id="GFA37678.1"/>
    </source>
</evidence>
<name>A0A699JHV9_TANCI</name>
<dbReference type="PANTHER" id="PTHR33116:SF79">
    <property type="entry name" value="REVERSE TRANSCRIPTASE DOMAIN, ZINC FINGER, CCHC-TYPE-RELATED"/>
    <property type="match status" value="1"/>
</dbReference>
<gene>
    <name evidence="1" type="ORF">Tci_609650</name>
</gene>
<organism evidence="1">
    <name type="scientific">Tanacetum cinerariifolium</name>
    <name type="common">Dalmatian daisy</name>
    <name type="synonym">Chrysanthemum cinerariifolium</name>
    <dbReference type="NCBI Taxonomy" id="118510"/>
    <lineage>
        <taxon>Eukaryota</taxon>
        <taxon>Viridiplantae</taxon>
        <taxon>Streptophyta</taxon>
        <taxon>Embryophyta</taxon>
        <taxon>Tracheophyta</taxon>
        <taxon>Spermatophyta</taxon>
        <taxon>Magnoliopsida</taxon>
        <taxon>eudicotyledons</taxon>
        <taxon>Gunneridae</taxon>
        <taxon>Pentapetalae</taxon>
        <taxon>asterids</taxon>
        <taxon>campanulids</taxon>
        <taxon>Asterales</taxon>
        <taxon>Asteraceae</taxon>
        <taxon>Asteroideae</taxon>
        <taxon>Anthemideae</taxon>
        <taxon>Anthemidinae</taxon>
        <taxon>Tanacetum</taxon>
    </lineage>
</organism>
<dbReference type="EMBL" id="BKCJ010413525">
    <property type="protein sequence ID" value="GFA37678.1"/>
    <property type="molecule type" value="Genomic_DNA"/>
</dbReference>
<proteinExistence type="predicted"/>
<keyword evidence="1" id="KW-0695">RNA-directed DNA polymerase</keyword>
<keyword evidence="1" id="KW-0548">Nucleotidyltransferase</keyword>
<dbReference type="GO" id="GO:0003964">
    <property type="term" value="F:RNA-directed DNA polymerase activity"/>
    <property type="evidence" value="ECO:0007669"/>
    <property type="project" value="UniProtKB-KW"/>
</dbReference>
<protein>
    <submittedName>
        <fullName evidence="1">RNA-directed DNA polymerase, eukaryota, reverse transcriptase zinc-binding domain protein</fullName>
    </submittedName>
</protein>